<dbReference type="SUPFAM" id="SSF51905">
    <property type="entry name" value="FAD/NAD(P)-binding domain"/>
    <property type="match status" value="1"/>
</dbReference>
<keyword evidence="4" id="KW-0874">Quinone</keyword>
<dbReference type="RefSeq" id="XP_040632637.1">
    <property type="nucleotide sequence ID" value="XM_040771810.1"/>
</dbReference>
<gene>
    <name evidence="11" type="ORF">DACRYDRAFT_20132</name>
</gene>
<dbReference type="GO" id="GO:0070221">
    <property type="term" value="P:sulfide oxidation, using sulfide:quinone oxidoreductase"/>
    <property type="evidence" value="ECO:0007669"/>
    <property type="project" value="TreeGrafter"/>
</dbReference>
<evidence type="ECO:0000256" key="7">
    <source>
        <dbReference type="ARBA" id="ARBA00023002"/>
    </source>
</evidence>
<comment type="similarity">
    <text evidence="9">Belongs to the SQRD family.</text>
</comment>
<dbReference type="PANTHER" id="PTHR10632">
    <property type="entry name" value="SULFIDE:QUINONE OXIDOREDUCTASE"/>
    <property type="match status" value="1"/>
</dbReference>
<name>M5GGM4_DACPD</name>
<comment type="subcellular location">
    <subcellularLocation>
        <location evidence="2">Mitochondrion</location>
    </subcellularLocation>
</comment>
<comment type="cofactor">
    <cofactor evidence="1">
        <name>FAD</name>
        <dbReference type="ChEBI" id="CHEBI:57692"/>
    </cofactor>
</comment>
<dbReference type="HOGENOM" id="CLU_030742_2_2_1"/>
<sequence>MNAALATRGILRIPRLARGYAAPPKPHHKILVVGGGSGGLSVANQVYNRFKEEGKALGDGDVAIVDAAEWHSYQPGWTLVGAGLQSKVDLRRRLVDLIPAHIALVPQNVASFQPEFNSVTLTTGESVTYDSLIVSAGMKTNWDNIKGFSAALADYTSGVSSIYSYETCDKTWADIESFRGGKALFTQPAGVIKCAGAPQKIMWMAWDRWRRTKRLNETEIEFVTGMPSMFSVKKYSDALNALRVKRGIEASFEHNLVEIDHRAHIAKFKKPDGEIVEKEYTLLHATPPMGPLDFIKNSPLADSVGWVDVDQFTLRHKKYPNVWSLGDCSSLPTSKTAAAITVQTPVLVDNLYRVAETGEIGGAQYDGYTSCPLLIGYGELMLAEFTYGGVPKETFHSMLGIDQVTPRRFFYHLKKDIFPLTYFNYMTKGLWYGPHLVTRPKYPAKAEVAATA</sequence>
<dbReference type="GO" id="GO:0005739">
    <property type="term" value="C:mitochondrion"/>
    <property type="evidence" value="ECO:0007669"/>
    <property type="project" value="UniProtKB-SubCell"/>
</dbReference>
<dbReference type="Proteomes" id="UP000030653">
    <property type="component" value="Unassembled WGS sequence"/>
</dbReference>
<evidence type="ECO:0000256" key="9">
    <source>
        <dbReference type="ARBA" id="ARBA00060891"/>
    </source>
</evidence>
<proteinExistence type="inferred from homology"/>
<evidence type="ECO:0000313" key="11">
    <source>
        <dbReference type="EMBL" id="EJU05743.1"/>
    </source>
</evidence>
<keyword evidence="5" id="KW-0274">FAD</keyword>
<protein>
    <recommendedName>
        <fullName evidence="10">Sulfide:quinone oxidoreductase, mitochondrial</fullName>
    </recommendedName>
</protein>
<evidence type="ECO:0000256" key="4">
    <source>
        <dbReference type="ARBA" id="ARBA00022719"/>
    </source>
</evidence>
<keyword evidence="3" id="KW-0285">Flavoprotein</keyword>
<keyword evidence="7" id="KW-0560">Oxidoreductase</keyword>
<dbReference type="GO" id="GO:0071949">
    <property type="term" value="F:FAD binding"/>
    <property type="evidence" value="ECO:0007669"/>
    <property type="project" value="TreeGrafter"/>
</dbReference>
<keyword evidence="6" id="KW-0809">Transit peptide</keyword>
<evidence type="ECO:0000313" key="12">
    <source>
        <dbReference type="Proteomes" id="UP000030653"/>
    </source>
</evidence>
<dbReference type="GO" id="GO:0070224">
    <property type="term" value="F:sulfide:quinone oxidoreductase activity"/>
    <property type="evidence" value="ECO:0007669"/>
    <property type="project" value="TreeGrafter"/>
</dbReference>
<dbReference type="FunFam" id="3.50.50.60:FF:000034">
    <property type="entry name" value="sulfide:quinone oxidoreductase, mitochondrial"/>
    <property type="match status" value="1"/>
</dbReference>
<dbReference type="OrthoDB" id="5376590at2759"/>
<evidence type="ECO:0000256" key="1">
    <source>
        <dbReference type="ARBA" id="ARBA00001974"/>
    </source>
</evidence>
<keyword evidence="8" id="KW-0496">Mitochondrion</keyword>
<evidence type="ECO:0000256" key="8">
    <source>
        <dbReference type="ARBA" id="ARBA00023128"/>
    </source>
</evidence>
<dbReference type="STRING" id="1858805.M5GGM4"/>
<evidence type="ECO:0000256" key="6">
    <source>
        <dbReference type="ARBA" id="ARBA00022946"/>
    </source>
</evidence>
<dbReference type="Gene3D" id="3.50.50.60">
    <property type="entry name" value="FAD/NAD(P)-binding domain"/>
    <property type="match status" value="2"/>
</dbReference>
<dbReference type="GeneID" id="63686872"/>
<accession>M5GGM4</accession>
<organism evidence="11 12">
    <name type="scientific">Dacryopinax primogenitus (strain DJM 731)</name>
    <name type="common">Brown rot fungus</name>
    <dbReference type="NCBI Taxonomy" id="1858805"/>
    <lineage>
        <taxon>Eukaryota</taxon>
        <taxon>Fungi</taxon>
        <taxon>Dikarya</taxon>
        <taxon>Basidiomycota</taxon>
        <taxon>Agaricomycotina</taxon>
        <taxon>Dacrymycetes</taxon>
        <taxon>Dacrymycetales</taxon>
        <taxon>Dacrymycetaceae</taxon>
        <taxon>Dacryopinax</taxon>
    </lineage>
</organism>
<dbReference type="EMBL" id="JH795856">
    <property type="protein sequence ID" value="EJU05743.1"/>
    <property type="molecule type" value="Genomic_DNA"/>
</dbReference>
<dbReference type="GO" id="GO:0048038">
    <property type="term" value="F:quinone binding"/>
    <property type="evidence" value="ECO:0007669"/>
    <property type="project" value="UniProtKB-KW"/>
</dbReference>
<dbReference type="InterPro" id="IPR015904">
    <property type="entry name" value="Sulphide_quinone_reductase"/>
</dbReference>
<evidence type="ECO:0000256" key="5">
    <source>
        <dbReference type="ARBA" id="ARBA00022827"/>
    </source>
</evidence>
<dbReference type="AlphaFoldDB" id="M5GGM4"/>
<evidence type="ECO:0000256" key="2">
    <source>
        <dbReference type="ARBA" id="ARBA00004173"/>
    </source>
</evidence>
<evidence type="ECO:0000256" key="10">
    <source>
        <dbReference type="ARBA" id="ARBA00070160"/>
    </source>
</evidence>
<dbReference type="PANTHER" id="PTHR10632:SF2">
    <property type="entry name" value="SULFIDE:QUINONE OXIDOREDUCTASE, MITOCHONDRIAL"/>
    <property type="match status" value="1"/>
</dbReference>
<evidence type="ECO:0000256" key="3">
    <source>
        <dbReference type="ARBA" id="ARBA00022630"/>
    </source>
</evidence>
<dbReference type="OMA" id="ERYSMFI"/>
<keyword evidence="12" id="KW-1185">Reference proteome</keyword>
<dbReference type="InterPro" id="IPR036188">
    <property type="entry name" value="FAD/NAD-bd_sf"/>
</dbReference>
<reference evidence="11 12" key="1">
    <citation type="journal article" date="2012" name="Science">
        <title>The Paleozoic origin of enzymatic lignin decomposition reconstructed from 31 fungal genomes.</title>
        <authorList>
            <person name="Floudas D."/>
            <person name="Binder M."/>
            <person name="Riley R."/>
            <person name="Barry K."/>
            <person name="Blanchette R.A."/>
            <person name="Henrissat B."/>
            <person name="Martinez A.T."/>
            <person name="Otillar R."/>
            <person name="Spatafora J.W."/>
            <person name="Yadav J.S."/>
            <person name="Aerts A."/>
            <person name="Benoit I."/>
            <person name="Boyd A."/>
            <person name="Carlson A."/>
            <person name="Copeland A."/>
            <person name="Coutinho P.M."/>
            <person name="de Vries R.P."/>
            <person name="Ferreira P."/>
            <person name="Findley K."/>
            <person name="Foster B."/>
            <person name="Gaskell J."/>
            <person name="Glotzer D."/>
            <person name="Gorecki P."/>
            <person name="Heitman J."/>
            <person name="Hesse C."/>
            <person name="Hori C."/>
            <person name="Igarashi K."/>
            <person name="Jurgens J.A."/>
            <person name="Kallen N."/>
            <person name="Kersten P."/>
            <person name="Kohler A."/>
            <person name="Kuees U."/>
            <person name="Kumar T.K.A."/>
            <person name="Kuo A."/>
            <person name="LaButti K."/>
            <person name="Larrondo L.F."/>
            <person name="Lindquist E."/>
            <person name="Ling A."/>
            <person name="Lombard V."/>
            <person name="Lucas S."/>
            <person name="Lundell T."/>
            <person name="Martin R."/>
            <person name="McLaughlin D.J."/>
            <person name="Morgenstern I."/>
            <person name="Morin E."/>
            <person name="Murat C."/>
            <person name="Nagy L.G."/>
            <person name="Nolan M."/>
            <person name="Ohm R.A."/>
            <person name="Patyshakuliyeva A."/>
            <person name="Rokas A."/>
            <person name="Ruiz-Duenas F.J."/>
            <person name="Sabat G."/>
            <person name="Salamov A."/>
            <person name="Samejima M."/>
            <person name="Schmutz J."/>
            <person name="Slot J.C."/>
            <person name="St John F."/>
            <person name="Stenlid J."/>
            <person name="Sun H."/>
            <person name="Sun S."/>
            <person name="Syed K."/>
            <person name="Tsang A."/>
            <person name="Wiebenga A."/>
            <person name="Young D."/>
            <person name="Pisabarro A."/>
            <person name="Eastwood D.C."/>
            <person name="Martin F."/>
            <person name="Cullen D."/>
            <person name="Grigoriev I.V."/>
            <person name="Hibbett D.S."/>
        </authorList>
    </citation>
    <scope>NUCLEOTIDE SEQUENCE [LARGE SCALE GENOMIC DNA]</scope>
    <source>
        <strain evidence="11 12">DJM-731 SS1</strain>
    </source>
</reference>